<dbReference type="EMBL" id="JAHUTI010023321">
    <property type="protein sequence ID" value="MED6240215.1"/>
    <property type="molecule type" value="Genomic_DNA"/>
</dbReference>
<keyword evidence="3" id="KW-1185">Reference proteome</keyword>
<reference evidence="2 3" key="1">
    <citation type="submission" date="2021-07" db="EMBL/GenBank/DDBJ databases">
        <authorList>
            <person name="Palmer J.M."/>
        </authorList>
    </citation>
    <scope>NUCLEOTIDE SEQUENCE [LARGE SCALE GENOMIC DNA]</scope>
    <source>
        <strain evidence="2 3">AT_MEX2019</strain>
        <tissue evidence="2">Muscle</tissue>
    </source>
</reference>
<evidence type="ECO:0000256" key="1">
    <source>
        <dbReference type="SAM" id="MobiDB-lite"/>
    </source>
</evidence>
<proteinExistence type="predicted"/>
<gene>
    <name evidence="2" type="ORF">ATANTOWER_017675</name>
</gene>
<comment type="caution">
    <text evidence="2">The sequence shown here is derived from an EMBL/GenBank/DDBJ whole genome shotgun (WGS) entry which is preliminary data.</text>
</comment>
<name>A0ABU7AQT2_9TELE</name>
<organism evidence="2 3">
    <name type="scientific">Ataeniobius toweri</name>
    <dbReference type="NCBI Taxonomy" id="208326"/>
    <lineage>
        <taxon>Eukaryota</taxon>
        <taxon>Metazoa</taxon>
        <taxon>Chordata</taxon>
        <taxon>Craniata</taxon>
        <taxon>Vertebrata</taxon>
        <taxon>Euteleostomi</taxon>
        <taxon>Actinopterygii</taxon>
        <taxon>Neopterygii</taxon>
        <taxon>Teleostei</taxon>
        <taxon>Neoteleostei</taxon>
        <taxon>Acanthomorphata</taxon>
        <taxon>Ovalentaria</taxon>
        <taxon>Atherinomorphae</taxon>
        <taxon>Cyprinodontiformes</taxon>
        <taxon>Goodeidae</taxon>
        <taxon>Ataeniobius</taxon>
    </lineage>
</organism>
<feature type="region of interest" description="Disordered" evidence="1">
    <location>
        <begin position="1"/>
        <end position="68"/>
    </location>
</feature>
<evidence type="ECO:0000313" key="3">
    <source>
        <dbReference type="Proteomes" id="UP001345963"/>
    </source>
</evidence>
<dbReference type="Proteomes" id="UP001345963">
    <property type="component" value="Unassembled WGS sequence"/>
</dbReference>
<accession>A0ABU7AQT2</accession>
<evidence type="ECO:0000313" key="2">
    <source>
        <dbReference type="EMBL" id="MED6240215.1"/>
    </source>
</evidence>
<sequence length="84" mass="9091">MEESDPGDPNRGYPEVAHGVRLSGAKAPHSFRRSSVSSGKFPAEKALQVKPSGGKNPNLRGSDESWRPDRCFDCCFHTASSDPC</sequence>
<protein>
    <submittedName>
        <fullName evidence="2">Uncharacterized protein</fullName>
    </submittedName>
</protein>